<evidence type="ECO:0000313" key="7">
    <source>
        <dbReference type="Proteomes" id="UP000215145"/>
    </source>
</evidence>
<comment type="subcellular location">
    <subcellularLocation>
        <location evidence="1">Cell envelope</location>
    </subcellularLocation>
</comment>
<dbReference type="SUPFAM" id="SSF55383">
    <property type="entry name" value="Copper amine oxidase, domain N"/>
    <property type="match status" value="1"/>
</dbReference>
<dbReference type="InterPro" id="IPR002491">
    <property type="entry name" value="ABC_transptr_periplasmic_BD"/>
</dbReference>
<evidence type="ECO:0000313" key="6">
    <source>
        <dbReference type="EMBL" id="OXM15580.1"/>
    </source>
</evidence>
<dbReference type="OrthoDB" id="9793175at2"/>
<comment type="caution">
    <text evidence="6">The sequence shown here is derived from an EMBL/GenBank/DDBJ whole genome shotgun (WGS) entry which is preliminary data.</text>
</comment>
<dbReference type="AlphaFoldDB" id="A0A229P060"/>
<dbReference type="GO" id="GO:0030288">
    <property type="term" value="C:outer membrane-bounded periplasmic space"/>
    <property type="evidence" value="ECO:0007669"/>
    <property type="project" value="TreeGrafter"/>
</dbReference>
<accession>A0A229P060</accession>
<evidence type="ECO:0000256" key="1">
    <source>
        <dbReference type="ARBA" id="ARBA00004196"/>
    </source>
</evidence>
<dbReference type="Pfam" id="PF01497">
    <property type="entry name" value="Peripla_BP_2"/>
    <property type="match status" value="1"/>
</dbReference>
<dbReference type="Proteomes" id="UP000215145">
    <property type="component" value="Unassembled WGS sequence"/>
</dbReference>
<keyword evidence="3" id="KW-0813">Transport</keyword>
<dbReference type="PROSITE" id="PS50983">
    <property type="entry name" value="FE_B12_PBP"/>
    <property type="match status" value="1"/>
</dbReference>
<evidence type="ECO:0000256" key="2">
    <source>
        <dbReference type="ARBA" id="ARBA00008814"/>
    </source>
</evidence>
<dbReference type="Pfam" id="PF07833">
    <property type="entry name" value="Cu_amine_oxidN1"/>
    <property type="match status" value="1"/>
</dbReference>
<evidence type="ECO:0000256" key="3">
    <source>
        <dbReference type="ARBA" id="ARBA00022448"/>
    </source>
</evidence>
<dbReference type="Gene3D" id="3.30.457.10">
    <property type="entry name" value="Copper amine oxidase-like, N-terminal domain"/>
    <property type="match status" value="1"/>
</dbReference>
<dbReference type="Gene3D" id="3.40.50.1980">
    <property type="entry name" value="Nitrogenase molybdenum iron protein domain"/>
    <property type="match status" value="2"/>
</dbReference>
<dbReference type="SUPFAM" id="SSF53807">
    <property type="entry name" value="Helical backbone' metal receptor"/>
    <property type="match status" value="1"/>
</dbReference>
<proteinExistence type="inferred from homology"/>
<gene>
    <name evidence="6" type="ORF">CGZ75_02250</name>
</gene>
<reference evidence="6 7" key="1">
    <citation type="submission" date="2017-07" db="EMBL/GenBank/DDBJ databases">
        <title>Paenibacillus herberti R33 genome sequencing and assembly.</title>
        <authorList>
            <person name="Su W."/>
        </authorList>
    </citation>
    <scope>NUCLEOTIDE SEQUENCE [LARGE SCALE GENOMIC DNA]</scope>
    <source>
        <strain evidence="6 7">R33</strain>
    </source>
</reference>
<organism evidence="6 7">
    <name type="scientific">Paenibacillus herberti</name>
    <dbReference type="NCBI Taxonomy" id="1619309"/>
    <lineage>
        <taxon>Bacteria</taxon>
        <taxon>Bacillati</taxon>
        <taxon>Bacillota</taxon>
        <taxon>Bacilli</taxon>
        <taxon>Bacillales</taxon>
        <taxon>Paenibacillaceae</taxon>
        <taxon>Paenibacillus</taxon>
    </lineage>
</organism>
<dbReference type="InterPro" id="IPR036582">
    <property type="entry name" value="Mao_N_sf"/>
</dbReference>
<name>A0A229P060_9BACL</name>
<evidence type="ECO:0000259" key="5">
    <source>
        <dbReference type="PROSITE" id="PS50983"/>
    </source>
</evidence>
<protein>
    <recommendedName>
        <fullName evidence="5">Fe/B12 periplasmic-binding domain-containing protein</fullName>
    </recommendedName>
</protein>
<dbReference type="GO" id="GO:1901678">
    <property type="term" value="P:iron coordination entity transport"/>
    <property type="evidence" value="ECO:0007669"/>
    <property type="project" value="UniProtKB-ARBA"/>
</dbReference>
<sequence length="445" mass="48837">MIIVINKSHTLTHLERWILVFMIKSRFRAIALSLSFLVAAVSVPVSASAAAAPIKVTVDSKQVSFDVQPKVINGTTMVPYSAVVSKLGAKLSFNSQNKTLKVTRGNATIQLKINSSQATVNGKTVALSAKVVEQNGRTLVPLRFLGEAFGLWVNWNASNKTVAIDTKRTISHAMGNTTLTAVPKRVVVLVNGMIDISLTLGVKPVGAVESWVQAPWYDYLKKDMTGAKSLGSELQPNLEAIVALKPDLIIGAKTRHEKIYGQLSKIAPTLYVDQLFEWKDNMAVAAKAFNKEDTAQSFMNDWNKKVATFKAKVGSDAKKEVSIVRFSDDNSARVYVTGFAGSILSELGLSRPKAQTEAGKIFIDIDSQEQIPLMNGDIIFDITSDNRSGDEFKVQEAWQKNALWSKLTAVKDKKYYKVNDVTWSLSGGATAAKMVLDDLFFYYDI</sequence>
<dbReference type="InterPro" id="IPR012854">
    <property type="entry name" value="Cu_amine_oxidase-like_N"/>
</dbReference>
<evidence type="ECO:0000256" key="4">
    <source>
        <dbReference type="ARBA" id="ARBA00022729"/>
    </source>
</evidence>
<comment type="similarity">
    <text evidence="2">Belongs to the bacterial solute-binding protein 8 family.</text>
</comment>
<dbReference type="PANTHER" id="PTHR30532:SF21">
    <property type="entry name" value="SIDEROPHORE-BINDING LIPOPROTEIN YFIY-RELATED"/>
    <property type="match status" value="1"/>
</dbReference>
<dbReference type="CDD" id="cd01146">
    <property type="entry name" value="FhuD"/>
    <property type="match status" value="1"/>
</dbReference>
<feature type="domain" description="Fe/B12 periplasmic-binding" evidence="5">
    <location>
        <begin position="185"/>
        <end position="445"/>
    </location>
</feature>
<dbReference type="PANTHER" id="PTHR30532">
    <property type="entry name" value="IRON III DICITRATE-BINDING PERIPLASMIC PROTEIN"/>
    <property type="match status" value="1"/>
</dbReference>
<dbReference type="InterPro" id="IPR051313">
    <property type="entry name" value="Bact_iron-sidero_bind"/>
</dbReference>
<dbReference type="EMBL" id="NMUQ01000001">
    <property type="protein sequence ID" value="OXM15580.1"/>
    <property type="molecule type" value="Genomic_DNA"/>
</dbReference>
<keyword evidence="4" id="KW-0732">Signal</keyword>
<keyword evidence="7" id="KW-1185">Reference proteome</keyword>